<accession>A0A6I6CHD4</accession>
<evidence type="ECO:0000313" key="4">
    <source>
        <dbReference type="EMBL" id="QGT16242.1"/>
    </source>
</evidence>
<dbReference type="EMBL" id="CP037426">
    <property type="protein sequence ID" value="QGT16200.1"/>
    <property type="molecule type" value="Genomic_DNA"/>
</dbReference>
<evidence type="ECO:0000313" key="5">
    <source>
        <dbReference type="EMBL" id="QGT16266.1"/>
    </source>
</evidence>
<evidence type="ECO:0000313" key="2">
    <source>
        <dbReference type="EMBL" id="QGT15945.1"/>
    </source>
</evidence>
<dbReference type="EMBL" id="CP037426">
    <property type="protein sequence ID" value="QGT15945.1"/>
    <property type="molecule type" value="Genomic_DNA"/>
</dbReference>
<dbReference type="EMBL" id="CP037426">
    <property type="protein sequence ID" value="QGT16266.1"/>
    <property type="molecule type" value="Genomic_DNA"/>
</dbReference>
<dbReference type="Pfam" id="PF13276">
    <property type="entry name" value="HTH_21"/>
    <property type="match status" value="1"/>
</dbReference>
<evidence type="ECO:0000313" key="3">
    <source>
        <dbReference type="EMBL" id="QGT16200.1"/>
    </source>
</evidence>
<sequence length="122" mass="14180">MFFYIVTAIKYRNYVGFSASGYYKWTTRKISSRESANKELLEAIQKIYQVSKCRYGAPKIHAELKALGKSCNLKTVQSIMQKNDIRAILRRKFKIKKQQTDNRAVAPNILDQNFIVDQPNKV</sequence>
<gene>
    <name evidence="2" type="ORF">E0495_01250</name>
    <name evidence="3" type="ORF">E0495_02805</name>
    <name evidence="4" type="ORF">E0495_03045</name>
    <name evidence="5" type="ORF">E0495_03195</name>
    <name evidence="6" type="ORF">E0495_04785</name>
</gene>
<dbReference type="EMBL" id="CP037426">
    <property type="protein sequence ID" value="QGT16507.1"/>
    <property type="molecule type" value="Genomic_DNA"/>
</dbReference>
<evidence type="ECO:0000313" key="7">
    <source>
        <dbReference type="Proteomes" id="UP000422744"/>
    </source>
</evidence>
<dbReference type="EMBL" id="CP037426">
    <property type="protein sequence ID" value="QGT16242.1"/>
    <property type="molecule type" value="Genomic_DNA"/>
</dbReference>
<evidence type="ECO:0000259" key="1">
    <source>
        <dbReference type="Pfam" id="PF13276"/>
    </source>
</evidence>
<dbReference type="InterPro" id="IPR025948">
    <property type="entry name" value="HTH-like_dom"/>
</dbReference>
<dbReference type="Proteomes" id="UP000422744">
    <property type="component" value="Chromosome"/>
</dbReference>
<organism evidence="3 7">
    <name type="scientific">Wolbachia pipientis</name>
    <dbReference type="NCBI Taxonomy" id="955"/>
    <lineage>
        <taxon>Bacteria</taxon>
        <taxon>Pseudomonadati</taxon>
        <taxon>Pseudomonadota</taxon>
        <taxon>Alphaproteobacteria</taxon>
        <taxon>Rickettsiales</taxon>
        <taxon>Anaplasmataceae</taxon>
        <taxon>Wolbachieae</taxon>
        <taxon>Wolbachia</taxon>
    </lineage>
</organism>
<reference evidence="3 7" key="1">
    <citation type="submission" date="2019-03" db="EMBL/GenBank/DDBJ databases">
        <title>Wolbachia endosymbiont of Haematobia irritans wIrr.</title>
        <authorList>
            <person name="Parry R.H."/>
            <person name="Asgari S."/>
        </authorList>
    </citation>
    <scope>NUCLEOTIDE SEQUENCE [LARGE SCALE GENOMIC DNA]</scope>
    <source>
        <strain evidence="7">wIrr</strain>
        <strain evidence="3">WIrr</strain>
    </source>
</reference>
<dbReference type="InterPro" id="IPR050900">
    <property type="entry name" value="Transposase_IS3/IS150/IS904"/>
</dbReference>
<evidence type="ECO:0000313" key="6">
    <source>
        <dbReference type="EMBL" id="QGT16507.1"/>
    </source>
</evidence>
<dbReference type="AlphaFoldDB" id="A0A6I6CHD4"/>
<proteinExistence type="predicted"/>
<feature type="domain" description="HTH-like" evidence="1">
    <location>
        <begin position="37"/>
        <end position="93"/>
    </location>
</feature>
<name>A0A6I6CHD4_WOLPI</name>
<dbReference type="PANTHER" id="PTHR46889:SF4">
    <property type="entry name" value="TRANSPOSASE INSO FOR INSERTION SEQUENCE ELEMENT IS911B-RELATED"/>
    <property type="match status" value="1"/>
</dbReference>
<dbReference type="PANTHER" id="PTHR46889">
    <property type="entry name" value="TRANSPOSASE INSF FOR INSERTION SEQUENCE IS3B-RELATED"/>
    <property type="match status" value="1"/>
</dbReference>
<protein>
    <submittedName>
        <fullName evidence="3">Transposase</fullName>
    </submittedName>
</protein>